<reference evidence="1 2" key="1">
    <citation type="submission" date="2020-08" db="EMBL/GenBank/DDBJ databases">
        <title>Functional genomics of gut bacteria from endangered species of beetles.</title>
        <authorList>
            <person name="Carlos-Shanley C."/>
        </authorList>
    </citation>
    <scope>NUCLEOTIDE SEQUENCE [LARGE SCALE GENOMIC DNA]</scope>
    <source>
        <strain evidence="1 2">S00179</strain>
    </source>
</reference>
<dbReference type="EMBL" id="JACHLI010000049">
    <property type="protein sequence ID" value="MBB4867812.1"/>
    <property type="molecule type" value="Genomic_DNA"/>
</dbReference>
<sequence length="510" mass="53838">MRTRESGFTLIELMLALGIVAASSIVSFNVKMLELEQMKARETGQYLVQYNNAVREWVSANVGVASTTKSGSAWLKPTTCPGGLSAVGYLPCYFPAATTSNPIPGGQLSLSTTITTSGAAPNITTVATTTSTPYQVGPGKIRSDLAGLAAVTAASSSPSAAPQGGNIDGSFKSMVSTGVIVMTAGNNGGADPWLRTDGSNTMNNPLNFNGARPSYMRDIQGVSRISNIAANALTIGNPSGGASGYSVVVDANKTNVGSLAIQNVTNTANGLDVVRGDIVASNGNIEASNNIVGPGGAIAQNFVDRNNGAYYVDPNAATSLNTLFAYGNVTTPIVYDRNNTGYYVDPNGTTNLNSLVTNSDFTNRSNITFNGIVTSQTGFVAETVVTEGAFCTPNGMLSHNAQGLQISCVNNAWKSPNTFGWNWFNIGREYGNTSDYYDPVTHNFVTADRVGWVTNDMGAWRYCAIRTMRVPQTYYGSCTLRKSGSNWLVDSYVDAIKPGEALYCHYVCTN</sequence>
<accession>A0A7W7KS10</accession>
<protein>
    <submittedName>
        <fullName evidence="1">Prepilin-type N-terminal cleavage/methylation domain-containing protein</fullName>
    </submittedName>
</protein>
<dbReference type="NCBIfam" id="TIGR02532">
    <property type="entry name" value="IV_pilin_GFxxxE"/>
    <property type="match status" value="1"/>
</dbReference>
<gene>
    <name evidence="1" type="ORF">HNP46_006731</name>
</gene>
<dbReference type="PROSITE" id="PS00409">
    <property type="entry name" value="PROKAR_NTER_METHYL"/>
    <property type="match status" value="1"/>
</dbReference>
<comment type="caution">
    <text evidence="1">The sequence shown here is derived from an EMBL/GenBank/DDBJ whole genome shotgun (WGS) entry which is preliminary data.</text>
</comment>
<dbReference type="Pfam" id="PF07963">
    <property type="entry name" value="N_methyl"/>
    <property type="match status" value="1"/>
</dbReference>
<dbReference type="InterPro" id="IPR012902">
    <property type="entry name" value="N_methyl_site"/>
</dbReference>
<proteinExistence type="predicted"/>
<dbReference type="Proteomes" id="UP000566995">
    <property type="component" value="Unassembled WGS sequence"/>
</dbReference>
<name>A0A7W7KS10_PSENT</name>
<evidence type="ECO:0000313" key="1">
    <source>
        <dbReference type="EMBL" id="MBB4867812.1"/>
    </source>
</evidence>
<dbReference type="AlphaFoldDB" id="A0A7W7KS10"/>
<organism evidence="1 2">
    <name type="scientific">Pseudomonas nitroreducens</name>
    <dbReference type="NCBI Taxonomy" id="46680"/>
    <lineage>
        <taxon>Bacteria</taxon>
        <taxon>Pseudomonadati</taxon>
        <taxon>Pseudomonadota</taxon>
        <taxon>Gammaproteobacteria</taxon>
        <taxon>Pseudomonadales</taxon>
        <taxon>Pseudomonadaceae</taxon>
        <taxon>Pseudomonas</taxon>
    </lineage>
</organism>
<dbReference type="RefSeq" id="WP_184597727.1">
    <property type="nucleotide sequence ID" value="NZ_JACHLI010000049.1"/>
</dbReference>
<evidence type="ECO:0000313" key="2">
    <source>
        <dbReference type="Proteomes" id="UP000566995"/>
    </source>
</evidence>